<keyword evidence="4 5" id="KW-0720">Serine protease</keyword>
<sequence length="1010" mass="111966">MAPHADLDDEPESIDVENDEELASEGSDEDNDEDYGEDYGEEEEIDVKKRLDEIILDLKSGALDLTNSSQRDSFIARNNDVFRAKTLDEDQSNMLHLLALGDKETLPPIEQLDSLVKILVRLPENLLAEKDGDRKTPLYIAATRAKKVQRLLRTMCEAHETIDDVLAIQCSEKQTCLHSVICKRIPQVHILFLIGLAGKKTLCVQDNQGNTPLHYAVKYEFCSEEQIKIVKALVAKSDAGMDIVNSKGLSPYRFHEETHTEAINQAKKAQDIALQREGGGKEPDRGGGSSQGKPEGSVMDGLGKQDRPDHRQYRPHRPPSTHSFRMVQRVNTMSNAPPGKYGVGASRAAAAQVVDLPKNKSTIGINEDPGADGSVVGKDRAKRPSAGLKNRKPSKGQTKSKKDSKECTKPSLDAANAIKSFLKLHYLRTRKHDEAVEFLYGPSQERQIYFDLYGCGPTISQSWIKSGVEYLKFEDVLQYVAVPQVRVEGPQGPQSSNKGHSRADGPGRTDLDFLFRWLKEQRNVKTILRVIVDDLKEPAHSDDAIEKALKGMSVEDWDWRKIDLCSEVIHTVAPMVRTVHLYWGGNNTILRGWSEPEGLAKLEKLEKVHLHERQGLETLERSKQYVQAFKDRMKKHCPKVVVESISKQHSTVEGSAAAQVDAQQAEQEVQHRWLATMDAYADVLQNMAQNIEPPLVLEEPITVALIDDGIDIKDISLQSRIVGGRSFCHRSMEQNLNQPYYVSSGGHGTAMAGLICRVCPGVRLYVLKLDEYVIEAGKRQITAESAAKAIQAAVDKGVQIISMSWTIERTEMNTKGIGRLEKAIELAANEGILMFCAATDQGVYRDRSFPAASSTKRLFKIGAAEASGTASKWIGDQSAIDFIFPGQNVEPRTGDGPLDKHTSLTGSSVATALAAGLAAVILYSVQVGALNPTERAKHKGLTMEDFRTLRKHERMKEAFLEIGTTGESDKKYIAVWERFDEVVKKAKSQEPDTVIDVVSGLANLLKKRQL</sequence>
<dbReference type="InParanoid" id="A0A2J6SEG6"/>
<gene>
    <name evidence="8" type="ORF">K444DRAFT_605812</name>
</gene>
<feature type="active site" description="Charge relay system" evidence="5">
    <location>
        <position position="707"/>
    </location>
</feature>
<evidence type="ECO:0000256" key="2">
    <source>
        <dbReference type="ARBA" id="ARBA00022670"/>
    </source>
</evidence>
<dbReference type="InterPro" id="IPR015500">
    <property type="entry name" value="Peptidase_S8_subtilisin-rel"/>
</dbReference>
<evidence type="ECO:0000256" key="3">
    <source>
        <dbReference type="ARBA" id="ARBA00022801"/>
    </source>
</evidence>
<dbReference type="Pfam" id="PF00023">
    <property type="entry name" value="Ank"/>
    <property type="match status" value="1"/>
</dbReference>
<feature type="region of interest" description="Disordered" evidence="6">
    <location>
        <begin position="276"/>
        <end position="326"/>
    </location>
</feature>
<dbReference type="GeneID" id="36586955"/>
<dbReference type="InterPro" id="IPR036770">
    <property type="entry name" value="Ankyrin_rpt-contain_sf"/>
</dbReference>
<evidence type="ECO:0000259" key="7">
    <source>
        <dbReference type="Pfam" id="PF00082"/>
    </source>
</evidence>
<protein>
    <submittedName>
        <fullName evidence="8">Subtilisin-like protein</fullName>
    </submittedName>
</protein>
<dbReference type="SUPFAM" id="SSF52743">
    <property type="entry name" value="Subtilisin-like"/>
    <property type="match status" value="1"/>
</dbReference>
<accession>A0A2J6SEG6</accession>
<feature type="active site" description="Charge relay system" evidence="5">
    <location>
        <position position="747"/>
    </location>
</feature>
<evidence type="ECO:0000256" key="5">
    <source>
        <dbReference type="PROSITE-ProRule" id="PRU01240"/>
    </source>
</evidence>
<dbReference type="PROSITE" id="PS51892">
    <property type="entry name" value="SUBTILASE"/>
    <property type="match status" value="1"/>
</dbReference>
<name>A0A2J6SEG6_9HELO</name>
<reference evidence="8 9" key="1">
    <citation type="submission" date="2016-04" db="EMBL/GenBank/DDBJ databases">
        <title>A degradative enzymes factory behind the ericoid mycorrhizal symbiosis.</title>
        <authorList>
            <consortium name="DOE Joint Genome Institute"/>
            <person name="Martino E."/>
            <person name="Morin E."/>
            <person name="Grelet G."/>
            <person name="Kuo A."/>
            <person name="Kohler A."/>
            <person name="Daghino S."/>
            <person name="Barry K."/>
            <person name="Choi C."/>
            <person name="Cichocki N."/>
            <person name="Clum A."/>
            <person name="Copeland A."/>
            <person name="Hainaut M."/>
            <person name="Haridas S."/>
            <person name="Labutti K."/>
            <person name="Lindquist E."/>
            <person name="Lipzen A."/>
            <person name="Khouja H.-R."/>
            <person name="Murat C."/>
            <person name="Ohm R."/>
            <person name="Olson A."/>
            <person name="Spatafora J."/>
            <person name="Veneault-Fourrey C."/>
            <person name="Henrissat B."/>
            <person name="Grigoriev I."/>
            <person name="Martin F."/>
            <person name="Perotto S."/>
        </authorList>
    </citation>
    <scope>NUCLEOTIDE SEQUENCE [LARGE SCALE GENOMIC DNA]</scope>
    <source>
        <strain evidence="8 9">E</strain>
    </source>
</reference>
<dbReference type="InterPro" id="IPR051048">
    <property type="entry name" value="Peptidase_S8/S53_subtilisin"/>
</dbReference>
<keyword evidence="9" id="KW-1185">Reference proteome</keyword>
<proteinExistence type="inferred from homology"/>
<feature type="region of interest" description="Disordered" evidence="6">
    <location>
        <begin position="1"/>
        <end position="43"/>
    </location>
</feature>
<evidence type="ECO:0000313" key="9">
    <source>
        <dbReference type="Proteomes" id="UP000235371"/>
    </source>
</evidence>
<evidence type="ECO:0000256" key="4">
    <source>
        <dbReference type="ARBA" id="ARBA00022825"/>
    </source>
</evidence>
<dbReference type="PRINTS" id="PR00723">
    <property type="entry name" value="SUBTILISIN"/>
</dbReference>
<dbReference type="Gene3D" id="1.25.40.20">
    <property type="entry name" value="Ankyrin repeat-containing domain"/>
    <property type="match status" value="1"/>
</dbReference>
<evidence type="ECO:0000313" key="8">
    <source>
        <dbReference type="EMBL" id="PMD49159.1"/>
    </source>
</evidence>
<evidence type="ECO:0000256" key="6">
    <source>
        <dbReference type="SAM" id="MobiDB-lite"/>
    </source>
</evidence>
<feature type="region of interest" description="Disordered" evidence="6">
    <location>
        <begin position="360"/>
        <end position="409"/>
    </location>
</feature>
<dbReference type="OrthoDB" id="5386278at2759"/>
<feature type="compositionally biased region" description="Acidic residues" evidence="6">
    <location>
        <begin position="7"/>
        <end position="43"/>
    </location>
</feature>
<comment type="similarity">
    <text evidence="1 5">Belongs to the peptidase S8 family.</text>
</comment>
<keyword evidence="3 5" id="KW-0378">Hydrolase</keyword>
<feature type="active site" description="Charge relay system" evidence="5">
    <location>
        <position position="908"/>
    </location>
</feature>
<organism evidence="8 9">
    <name type="scientific">Hyaloscypha bicolor E</name>
    <dbReference type="NCBI Taxonomy" id="1095630"/>
    <lineage>
        <taxon>Eukaryota</taxon>
        <taxon>Fungi</taxon>
        <taxon>Dikarya</taxon>
        <taxon>Ascomycota</taxon>
        <taxon>Pezizomycotina</taxon>
        <taxon>Leotiomycetes</taxon>
        <taxon>Helotiales</taxon>
        <taxon>Hyaloscyphaceae</taxon>
        <taxon>Hyaloscypha</taxon>
        <taxon>Hyaloscypha bicolor</taxon>
    </lineage>
</organism>
<dbReference type="Pfam" id="PF00082">
    <property type="entry name" value="Peptidase_S8"/>
    <property type="match status" value="1"/>
</dbReference>
<dbReference type="GO" id="GO:0006508">
    <property type="term" value="P:proteolysis"/>
    <property type="evidence" value="ECO:0007669"/>
    <property type="project" value="UniProtKB-KW"/>
</dbReference>
<keyword evidence="2 5" id="KW-0645">Protease</keyword>
<dbReference type="RefSeq" id="XP_024726063.1">
    <property type="nucleotide sequence ID" value="XM_024878878.1"/>
</dbReference>
<dbReference type="PANTHER" id="PTHR43399:SF4">
    <property type="entry name" value="CELL WALL-ASSOCIATED PROTEASE"/>
    <property type="match status" value="1"/>
</dbReference>
<dbReference type="AlphaFoldDB" id="A0A2J6SEG6"/>
<dbReference type="SUPFAM" id="SSF48403">
    <property type="entry name" value="Ankyrin repeat"/>
    <property type="match status" value="1"/>
</dbReference>
<dbReference type="InterPro" id="IPR036852">
    <property type="entry name" value="Peptidase_S8/S53_dom_sf"/>
</dbReference>
<dbReference type="Proteomes" id="UP000235371">
    <property type="component" value="Unassembled WGS sequence"/>
</dbReference>
<dbReference type="EMBL" id="KZ613936">
    <property type="protein sequence ID" value="PMD49159.1"/>
    <property type="molecule type" value="Genomic_DNA"/>
</dbReference>
<dbReference type="InterPro" id="IPR000209">
    <property type="entry name" value="Peptidase_S8/S53_dom"/>
</dbReference>
<dbReference type="Gene3D" id="3.40.50.200">
    <property type="entry name" value="Peptidase S8/S53 domain"/>
    <property type="match status" value="1"/>
</dbReference>
<feature type="region of interest" description="Disordered" evidence="6">
    <location>
        <begin position="488"/>
        <end position="507"/>
    </location>
</feature>
<dbReference type="CDD" id="cd07491">
    <property type="entry name" value="Peptidases_S8_7"/>
    <property type="match status" value="1"/>
</dbReference>
<dbReference type="GO" id="GO:0004252">
    <property type="term" value="F:serine-type endopeptidase activity"/>
    <property type="evidence" value="ECO:0007669"/>
    <property type="project" value="UniProtKB-UniRule"/>
</dbReference>
<dbReference type="PANTHER" id="PTHR43399">
    <property type="entry name" value="SUBTILISIN-RELATED"/>
    <property type="match status" value="1"/>
</dbReference>
<dbReference type="SMART" id="SM00248">
    <property type="entry name" value="ANK"/>
    <property type="match status" value="2"/>
</dbReference>
<evidence type="ECO:0000256" key="1">
    <source>
        <dbReference type="ARBA" id="ARBA00011073"/>
    </source>
</evidence>
<dbReference type="InterPro" id="IPR002110">
    <property type="entry name" value="Ankyrin_rpt"/>
</dbReference>
<feature type="domain" description="Peptidase S8/S53" evidence="7">
    <location>
        <begin position="701"/>
        <end position="923"/>
    </location>
</feature>
<feature type="compositionally biased region" description="Basic and acidic residues" evidence="6">
    <location>
        <begin position="303"/>
        <end position="312"/>
    </location>
</feature>
<dbReference type="STRING" id="1095630.A0A2J6SEG6"/>